<dbReference type="EMBL" id="MN739519">
    <property type="protein sequence ID" value="QHT10236.1"/>
    <property type="molecule type" value="Genomic_DNA"/>
</dbReference>
<feature type="transmembrane region" description="Helical" evidence="1">
    <location>
        <begin position="73"/>
        <end position="93"/>
    </location>
</feature>
<organism evidence="2">
    <name type="scientific">viral metagenome</name>
    <dbReference type="NCBI Taxonomy" id="1070528"/>
    <lineage>
        <taxon>unclassified sequences</taxon>
        <taxon>metagenomes</taxon>
        <taxon>organismal metagenomes</taxon>
    </lineage>
</organism>
<name>A0A6C0CZJ2_9ZZZZ</name>
<keyword evidence="1" id="KW-0812">Transmembrane</keyword>
<reference evidence="2" key="1">
    <citation type="journal article" date="2020" name="Nature">
        <title>Giant virus diversity and host interactions through global metagenomics.</title>
        <authorList>
            <person name="Schulz F."/>
            <person name="Roux S."/>
            <person name="Paez-Espino D."/>
            <person name="Jungbluth S."/>
            <person name="Walsh D.A."/>
            <person name="Denef V.J."/>
            <person name="McMahon K.D."/>
            <person name="Konstantinidis K.T."/>
            <person name="Eloe-Fadrosh E.A."/>
            <person name="Kyrpides N.C."/>
            <person name="Woyke T."/>
        </authorList>
    </citation>
    <scope>NUCLEOTIDE SEQUENCE</scope>
    <source>
        <strain evidence="2">GVMAG-M-3300023174-104</strain>
    </source>
</reference>
<evidence type="ECO:0000256" key="1">
    <source>
        <dbReference type="SAM" id="Phobius"/>
    </source>
</evidence>
<protein>
    <submittedName>
        <fullName evidence="2">Uncharacterized protein</fullName>
    </submittedName>
</protein>
<feature type="transmembrane region" description="Helical" evidence="1">
    <location>
        <begin position="37"/>
        <end position="61"/>
    </location>
</feature>
<keyword evidence="1" id="KW-1133">Transmembrane helix</keyword>
<accession>A0A6C0CZJ2</accession>
<proteinExistence type="predicted"/>
<evidence type="ECO:0000313" key="2">
    <source>
        <dbReference type="EMBL" id="QHT10236.1"/>
    </source>
</evidence>
<keyword evidence="1" id="KW-0472">Membrane</keyword>
<dbReference type="AlphaFoldDB" id="A0A6C0CZJ2"/>
<sequence>MEAFAQTPSTVSFQSPNKIIVDSEKKAKYIDSLWRKLIQLFFLCLCQLVFYTLVSCFMNWLFHYFNRAITSNWTRILITFLEIYIIYITFYFLRNVTEYFFGLIMLGISKLRRNSDHGGFDWTRKPKEITGTVLSFFVFMQFQTQLLSNIKLILNELFHTTPNENQ</sequence>